<feature type="compositionally biased region" description="Basic and acidic residues" evidence="1">
    <location>
        <begin position="95"/>
        <end position="106"/>
    </location>
</feature>
<feature type="transmembrane region" description="Helical" evidence="2">
    <location>
        <begin position="31"/>
        <end position="52"/>
    </location>
</feature>
<dbReference type="AlphaFoldDB" id="A0A7H2BDQ4"/>
<dbReference type="GeneID" id="96622668"/>
<reference evidence="3 4" key="1">
    <citation type="submission" date="2020-09" db="EMBL/GenBank/DDBJ databases">
        <title>Investigation of environmental microbes.</title>
        <authorList>
            <person name="Ou Y."/>
            <person name="Kang Q."/>
        </authorList>
    </citation>
    <scope>NUCLEOTIDE SEQUENCE [LARGE SCALE GENOMIC DNA]</scope>
    <source>
        <strain evidence="3 4">KJZ-14</strain>
    </source>
</reference>
<evidence type="ECO:0000256" key="1">
    <source>
        <dbReference type="SAM" id="MobiDB-lite"/>
    </source>
</evidence>
<evidence type="ECO:0000256" key="2">
    <source>
        <dbReference type="SAM" id="Phobius"/>
    </source>
</evidence>
<organism evidence="3 4">
    <name type="scientific">Rothia terrae</name>
    <dbReference type="NCBI Taxonomy" id="396015"/>
    <lineage>
        <taxon>Bacteria</taxon>
        <taxon>Bacillati</taxon>
        <taxon>Actinomycetota</taxon>
        <taxon>Actinomycetes</taxon>
        <taxon>Micrococcales</taxon>
        <taxon>Micrococcaceae</taxon>
        <taxon>Rothia</taxon>
    </lineage>
</organism>
<keyword evidence="2" id="KW-0812">Transmembrane</keyword>
<evidence type="ECO:0000313" key="3">
    <source>
        <dbReference type="EMBL" id="QNV37800.1"/>
    </source>
</evidence>
<protein>
    <submittedName>
        <fullName evidence="3">ATPase</fullName>
    </submittedName>
</protein>
<feature type="compositionally biased region" description="Low complexity" evidence="1">
    <location>
        <begin position="75"/>
        <end position="91"/>
    </location>
</feature>
<name>A0A7H2BDQ4_9MICC</name>
<sequence length="106" mass="11227">MNTKFLLSPAYLASVAAMLVGALLSGTHYMVIGWIVFVVGLGLNAMSLVVLANREKLHRVQGIGSVPVQHCVENSDATASSETSAADTPAARRGTITEDSRIFPQK</sequence>
<dbReference type="KEGG" id="rter:IDM49_00330"/>
<keyword evidence="2" id="KW-0472">Membrane</keyword>
<gene>
    <name evidence="3" type="ORF">IDM49_00330</name>
</gene>
<accession>A0A7H2BDQ4</accession>
<dbReference type="RefSeq" id="WP_190724615.1">
    <property type="nucleotide sequence ID" value="NZ_CP061539.1"/>
</dbReference>
<keyword evidence="2" id="KW-1133">Transmembrane helix</keyword>
<dbReference type="Proteomes" id="UP000516404">
    <property type="component" value="Chromosome"/>
</dbReference>
<proteinExistence type="predicted"/>
<dbReference type="EMBL" id="CP061539">
    <property type="protein sequence ID" value="QNV37800.1"/>
    <property type="molecule type" value="Genomic_DNA"/>
</dbReference>
<evidence type="ECO:0000313" key="4">
    <source>
        <dbReference type="Proteomes" id="UP000516404"/>
    </source>
</evidence>
<keyword evidence="4" id="KW-1185">Reference proteome</keyword>
<feature type="region of interest" description="Disordered" evidence="1">
    <location>
        <begin position="75"/>
        <end position="106"/>
    </location>
</feature>